<dbReference type="UniPathway" id="UPA00666"/>
<comment type="subcellular location">
    <subcellularLocation>
        <location evidence="1 8">Cell membrane</location>
        <topology evidence="1 8">Multi-pass membrane protein</topology>
    </subcellularLocation>
</comment>
<dbReference type="CDD" id="cd07571">
    <property type="entry name" value="ALP_N-acyl_transferase"/>
    <property type="match status" value="1"/>
</dbReference>
<name>A0A511FDV7_9CELL</name>
<dbReference type="InterPro" id="IPR004563">
    <property type="entry name" value="Apolipo_AcylTrfase"/>
</dbReference>
<keyword evidence="2 8" id="KW-1003">Cell membrane</keyword>
<reference evidence="11 12" key="1">
    <citation type="submission" date="2019-07" db="EMBL/GenBank/DDBJ databases">
        <title>Whole genome shotgun sequence of Cellulomonas hominis NBRC 16055.</title>
        <authorList>
            <person name="Hosoyama A."/>
            <person name="Uohara A."/>
            <person name="Ohji S."/>
            <person name="Ichikawa N."/>
        </authorList>
    </citation>
    <scope>NUCLEOTIDE SEQUENCE [LARGE SCALE GENOMIC DNA]</scope>
    <source>
        <strain evidence="11 12">NBRC 16055</strain>
    </source>
</reference>
<evidence type="ECO:0000256" key="1">
    <source>
        <dbReference type="ARBA" id="ARBA00004651"/>
    </source>
</evidence>
<feature type="transmembrane region" description="Helical" evidence="8">
    <location>
        <begin position="50"/>
        <end position="66"/>
    </location>
</feature>
<feature type="region of interest" description="Disordered" evidence="9">
    <location>
        <begin position="18"/>
        <end position="38"/>
    </location>
</feature>
<dbReference type="InterPro" id="IPR045378">
    <property type="entry name" value="LNT_N"/>
</dbReference>
<dbReference type="Pfam" id="PF20154">
    <property type="entry name" value="LNT_N"/>
    <property type="match status" value="1"/>
</dbReference>
<dbReference type="InterPro" id="IPR036526">
    <property type="entry name" value="C-N_Hydrolase_sf"/>
</dbReference>
<dbReference type="EC" id="2.3.1.269" evidence="8"/>
<dbReference type="GO" id="GO:0005886">
    <property type="term" value="C:plasma membrane"/>
    <property type="evidence" value="ECO:0007669"/>
    <property type="project" value="UniProtKB-SubCell"/>
</dbReference>
<dbReference type="NCBIfam" id="TIGR00546">
    <property type="entry name" value="lnt"/>
    <property type="match status" value="1"/>
</dbReference>
<comment type="function">
    <text evidence="8">Catalyzes the phospholipid dependent N-acylation of the N-terminal cysteine of apolipoprotein, the last step in lipoprotein maturation.</text>
</comment>
<dbReference type="GO" id="GO:0016410">
    <property type="term" value="F:N-acyltransferase activity"/>
    <property type="evidence" value="ECO:0007669"/>
    <property type="project" value="UniProtKB-UniRule"/>
</dbReference>
<feature type="transmembrane region" description="Helical" evidence="8">
    <location>
        <begin position="94"/>
        <end position="114"/>
    </location>
</feature>
<evidence type="ECO:0000256" key="3">
    <source>
        <dbReference type="ARBA" id="ARBA00022679"/>
    </source>
</evidence>
<gene>
    <name evidence="8 11" type="primary">lnt</name>
    <name evidence="11" type="ORF">CHO01_24680</name>
</gene>
<comment type="caution">
    <text evidence="11">The sequence shown here is derived from an EMBL/GenBank/DDBJ whole genome shotgun (WGS) entry which is preliminary data.</text>
</comment>
<keyword evidence="3 8" id="KW-0808">Transferase</keyword>
<keyword evidence="4 8" id="KW-0812">Transmembrane</keyword>
<feature type="domain" description="CN hydrolase" evidence="10">
    <location>
        <begin position="260"/>
        <end position="516"/>
    </location>
</feature>
<keyword evidence="12" id="KW-1185">Reference proteome</keyword>
<organism evidence="11 12">
    <name type="scientific">Cellulomonas hominis</name>
    <dbReference type="NCBI Taxonomy" id="156981"/>
    <lineage>
        <taxon>Bacteria</taxon>
        <taxon>Bacillati</taxon>
        <taxon>Actinomycetota</taxon>
        <taxon>Actinomycetes</taxon>
        <taxon>Micrococcales</taxon>
        <taxon>Cellulomonadaceae</taxon>
        <taxon>Cellulomonas</taxon>
    </lineage>
</organism>
<dbReference type="InterPro" id="IPR003010">
    <property type="entry name" value="C-N_Hydrolase"/>
</dbReference>
<evidence type="ECO:0000256" key="5">
    <source>
        <dbReference type="ARBA" id="ARBA00022989"/>
    </source>
</evidence>
<dbReference type="Proteomes" id="UP000321723">
    <property type="component" value="Unassembled WGS sequence"/>
</dbReference>
<evidence type="ECO:0000256" key="8">
    <source>
        <dbReference type="HAMAP-Rule" id="MF_01148"/>
    </source>
</evidence>
<dbReference type="SUPFAM" id="SSF56317">
    <property type="entry name" value="Carbon-nitrogen hydrolase"/>
    <property type="match status" value="1"/>
</dbReference>
<evidence type="ECO:0000256" key="4">
    <source>
        <dbReference type="ARBA" id="ARBA00022692"/>
    </source>
</evidence>
<dbReference type="GO" id="GO:0042158">
    <property type="term" value="P:lipoprotein biosynthetic process"/>
    <property type="evidence" value="ECO:0007669"/>
    <property type="project" value="UniProtKB-UniRule"/>
</dbReference>
<evidence type="ECO:0000256" key="9">
    <source>
        <dbReference type="SAM" id="MobiDB-lite"/>
    </source>
</evidence>
<dbReference type="EMBL" id="BJVQ01000036">
    <property type="protein sequence ID" value="GEL47352.1"/>
    <property type="molecule type" value="Genomic_DNA"/>
</dbReference>
<dbReference type="PANTHER" id="PTHR38686">
    <property type="entry name" value="APOLIPOPROTEIN N-ACYLTRANSFERASE"/>
    <property type="match status" value="1"/>
</dbReference>
<feature type="transmembrane region" description="Helical" evidence="8">
    <location>
        <begin position="72"/>
        <end position="87"/>
    </location>
</feature>
<evidence type="ECO:0000313" key="11">
    <source>
        <dbReference type="EMBL" id="GEL47352.1"/>
    </source>
</evidence>
<comment type="pathway">
    <text evidence="8">Protein modification; lipoprotein biosynthesis (N-acyl transfer).</text>
</comment>
<feature type="transmembrane region" description="Helical" evidence="8">
    <location>
        <begin position="233"/>
        <end position="251"/>
    </location>
</feature>
<dbReference type="PROSITE" id="PS50263">
    <property type="entry name" value="CN_HYDROLASE"/>
    <property type="match status" value="1"/>
</dbReference>
<proteinExistence type="inferred from homology"/>
<dbReference type="AlphaFoldDB" id="A0A511FDV7"/>
<keyword evidence="7 8" id="KW-0012">Acyltransferase</keyword>
<feature type="transmembrane region" description="Helical" evidence="8">
    <location>
        <begin position="528"/>
        <end position="549"/>
    </location>
</feature>
<dbReference type="Gene3D" id="3.60.110.10">
    <property type="entry name" value="Carbon-nitrogen hydrolase"/>
    <property type="match status" value="1"/>
</dbReference>
<dbReference type="HAMAP" id="MF_01148">
    <property type="entry name" value="Lnt"/>
    <property type="match status" value="1"/>
</dbReference>
<evidence type="ECO:0000256" key="6">
    <source>
        <dbReference type="ARBA" id="ARBA00023136"/>
    </source>
</evidence>
<protein>
    <recommendedName>
        <fullName evidence="8">Apolipoprotein N-acyltransferase</fullName>
        <shortName evidence="8">ALP N-acyltransferase</shortName>
        <ecNumber evidence="8">2.3.1.269</ecNumber>
    </recommendedName>
</protein>
<feature type="transmembrane region" description="Helical" evidence="8">
    <location>
        <begin position="156"/>
        <end position="175"/>
    </location>
</feature>
<feature type="transmembrane region" description="Helical" evidence="8">
    <location>
        <begin position="120"/>
        <end position="144"/>
    </location>
</feature>
<dbReference type="Pfam" id="PF00795">
    <property type="entry name" value="CN_hydrolase"/>
    <property type="match status" value="1"/>
</dbReference>
<dbReference type="PANTHER" id="PTHR38686:SF1">
    <property type="entry name" value="APOLIPOPROTEIN N-ACYLTRANSFERASE"/>
    <property type="match status" value="1"/>
</dbReference>
<sequence>MFTRERAPLRGVVRYEGHAGRSVGPGPGAAPTDSRVPYPGAVPRRDPSRWWSAVLALLGGLLTWSAFPDLGWWYAAAPGMALLFLAMRRDSARWNALVGLIWGVAFFLPLLTWADDAVGAVPWVALSVAEAGFVALFAAAWSWARRGEAVWRRGSLQIVVFAVLWVAVEELRSIWPFGGFPWGRLAFSQADSPVLALARLGGAPLVSFVVAAAGAALALAWTAARRFALLPTLGRLALAVALVVVGLLVPMDTRAEEGTLTAGAVQGNVSEPGLHAFDRRREVLDNHVAGTYALLDQVAPGDLDVVLWPENGTDIDPQVDAGAAAAIDGAAQAVGAPVLVGTIEYPESGGRYNTSILWAPGEGPVARYSKQRPAPFAEYIPLRDLVRPFSSAVDLVQHDMIAGTEPGVIPLESARLGRTVRIGDVICFEVAYDPIVRESVREGAEVLVVQTNNASFGYSAESTQQLAMSRLRAVETGRATVQVSTVGVSAVISPNGTVAQSTGLFTAEQLVARLPLRRSTTPAVAMGAWPSGIVGALALVMTGAGMAGARRVRRDDRPEAAA</sequence>
<accession>A0A511FDV7</accession>
<keyword evidence="5 8" id="KW-1133">Transmembrane helix</keyword>
<evidence type="ECO:0000256" key="2">
    <source>
        <dbReference type="ARBA" id="ARBA00022475"/>
    </source>
</evidence>
<keyword evidence="11" id="KW-0449">Lipoprotein</keyword>
<feature type="transmembrane region" description="Helical" evidence="8">
    <location>
        <begin position="195"/>
        <end position="221"/>
    </location>
</feature>
<evidence type="ECO:0000259" key="10">
    <source>
        <dbReference type="PROSITE" id="PS50263"/>
    </source>
</evidence>
<comment type="similarity">
    <text evidence="8">Belongs to the CN hydrolase family. Apolipoprotein N-acyltransferase subfamily.</text>
</comment>
<keyword evidence="6 8" id="KW-0472">Membrane</keyword>
<evidence type="ECO:0000256" key="7">
    <source>
        <dbReference type="ARBA" id="ARBA00023315"/>
    </source>
</evidence>
<comment type="catalytic activity">
    <reaction evidence="8">
        <text>N-terminal S-1,2-diacyl-sn-glyceryl-L-cysteinyl-[lipoprotein] + a glycerophospholipid = N-acyl-S-1,2-diacyl-sn-glyceryl-L-cysteinyl-[lipoprotein] + a 2-acyl-sn-glycero-3-phospholipid + H(+)</text>
        <dbReference type="Rhea" id="RHEA:48228"/>
        <dbReference type="Rhea" id="RHEA-COMP:14681"/>
        <dbReference type="Rhea" id="RHEA-COMP:14684"/>
        <dbReference type="ChEBI" id="CHEBI:15378"/>
        <dbReference type="ChEBI" id="CHEBI:136912"/>
        <dbReference type="ChEBI" id="CHEBI:140656"/>
        <dbReference type="ChEBI" id="CHEBI:140657"/>
        <dbReference type="ChEBI" id="CHEBI:140660"/>
        <dbReference type="EC" id="2.3.1.269"/>
    </reaction>
</comment>
<evidence type="ECO:0000313" key="12">
    <source>
        <dbReference type="Proteomes" id="UP000321723"/>
    </source>
</evidence>